<dbReference type="GO" id="GO:0004130">
    <property type="term" value="F:cytochrome-c peroxidase activity"/>
    <property type="evidence" value="ECO:0007669"/>
    <property type="project" value="TreeGrafter"/>
</dbReference>
<keyword evidence="5" id="KW-0560">Oxidoreductase</keyword>
<evidence type="ECO:0000256" key="2">
    <source>
        <dbReference type="ARBA" id="ARBA00022723"/>
    </source>
</evidence>
<gene>
    <name evidence="9" type="ORF">KTO63_14990</name>
</gene>
<dbReference type="PIRSF" id="PIRSF000294">
    <property type="entry name" value="Cytochrome-c_peroxidase"/>
    <property type="match status" value="1"/>
</dbReference>
<evidence type="ECO:0000313" key="9">
    <source>
        <dbReference type="EMBL" id="MBV4358468.1"/>
    </source>
</evidence>
<dbReference type="GO" id="GO:0009055">
    <property type="term" value="F:electron transfer activity"/>
    <property type="evidence" value="ECO:0007669"/>
    <property type="project" value="InterPro"/>
</dbReference>
<evidence type="ECO:0000256" key="3">
    <source>
        <dbReference type="ARBA" id="ARBA00022729"/>
    </source>
</evidence>
<feature type="domain" description="Cytochrome c" evidence="8">
    <location>
        <begin position="213"/>
        <end position="331"/>
    </location>
</feature>
<evidence type="ECO:0000256" key="7">
    <source>
        <dbReference type="PROSITE-ProRule" id="PRU00433"/>
    </source>
</evidence>
<dbReference type="PROSITE" id="PS51007">
    <property type="entry name" value="CYTC"/>
    <property type="match status" value="2"/>
</dbReference>
<accession>A0A9E2SBR7</accession>
<dbReference type="AlphaFoldDB" id="A0A9E2SBR7"/>
<dbReference type="Pfam" id="PF00034">
    <property type="entry name" value="Cytochrom_C"/>
    <property type="match status" value="1"/>
</dbReference>
<keyword evidence="10" id="KW-1185">Reference proteome</keyword>
<reference evidence="9" key="1">
    <citation type="submission" date="2021-06" db="EMBL/GenBank/DDBJ databases">
        <authorList>
            <person name="Huq M.A."/>
        </authorList>
    </citation>
    <scope>NUCLEOTIDE SEQUENCE</scope>
    <source>
        <strain evidence="9">MAH-26</strain>
    </source>
</reference>
<dbReference type="RefSeq" id="WP_217792156.1">
    <property type="nucleotide sequence ID" value="NZ_JAHSPG010000012.1"/>
</dbReference>
<dbReference type="GO" id="GO:0046872">
    <property type="term" value="F:metal ion binding"/>
    <property type="evidence" value="ECO:0007669"/>
    <property type="project" value="UniProtKB-KW"/>
</dbReference>
<dbReference type="InterPro" id="IPR004852">
    <property type="entry name" value="Di-haem_cyt_c_peroxidsae"/>
</dbReference>
<dbReference type="InterPro" id="IPR009056">
    <property type="entry name" value="Cyt_c-like_dom"/>
</dbReference>
<dbReference type="InterPro" id="IPR026259">
    <property type="entry name" value="MauG/Cytc_peroxidase"/>
</dbReference>
<evidence type="ECO:0000256" key="1">
    <source>
        <dbReference type="ARBA" id="ARBA00004418"/>
    </source>
</evidence>
<dbReference type="InterPro" id="IPR051395">
    <property type="entry name" value="Cytochrome_c_Peroxidase/MauG"/>
</dbReference>
<dbReference type="PROSITE" id="PS51257">
    <property type="entry name" value="PROKAR_LIPOPROTEIN"/>
    <property type="match status" value="1"/>
</dbReference>
<dbReference type="GO" id="GO:0030313">
    <property type="term" value="C:cell envelope"/>
    <property type="evidence" value="ECO:0007669"/>
    <property type="project" value="UniProtKB-SubCell"/>
</dbReference>
<sequence length="357" mass="39229">MKSLLTLLLPLPLLIVGCNNNSPQSPQSASAQVTDSLQSKAQGLFKLLPNVDSAALSPEKIELGKTLYYDTRLSFTGNNSCNSCHNISTYGVDNLPVSPGDKGENGVRNSPTVFNAALHAMQFWDGRAKTIEQQAGMPILNPAEMNIPNQKFLIDRLNKIEYYQKEFAKAFPNDKSPLTYDNIQNAIGSFERTLITPSKFDAYLVGDSKALDENEKKGLGVFIKAGCTACHSGQNLGGEMLQKFGLNADYWTQTKSKKVDSGLYSITKKESDKFIFKVPSLRNIEKTAPYFHDGSVSDLKDAIKIMATLQTNTSLTDDDIKNVEAFLKTLTSSIPDSAKEAPKVLAENSILLKDRKK</sequence>
<keyword evidence="2 7" id="KW-0479">Metal-binding</keyword>
<dbReference type="Pfam" id="PF03150">
    <property type="entry name" value="CCP_MauG"/>
    <property type="match status" value="1"/>
</dbReference>
<keyword evidence="3" id="KW-0732">Signal</keyword>
<dbReference type="EMBL" id="JAHSPG010000012">
    <property type="protein sequence ID" value="MBV4358468.1"/>
    <property type="molecule type" value="Genomic_DNA"/>
</dbReference>
<protein>
    <submittedName>
        <fullName evidence="9">C-type cytochrome</fullName>
    </submittedName>
</protein>
<proteinExistence type="predicted"/>
<keyword evidence="6 7" id="KW-0408">Iron</keyword>
<dbReference type="PANTHER" id="PTHR30600:SF7">
    <property type="entry name" value="CYTOCHROME C PEROXIDASE-RELATED"/>
    <property type="match status" value="1"/>
</dbReference>
<dbReference type="Proteomes" id="UP000812270">
    <property type="component" value="Unassembled WGS sequence"/>
</dbReference>
<comment type="subcellular location">
    <subcellularLocation>
        <location evidence="1">Periplasm</location>
    </subcellularLocation>
</comment>
<comment type="caution">
    <text evidence="9">The sequence shown here is derived from an EMBL/GenBank/DDBJ whole genome shotgun (WGS) entry which is preliminary data.</text>
</comment>
<dbReference type="GO" id="GO:0020037">
    <property type="term" value="F:heme binding"/>
    <property type="evidence" value="ECO:0007669"/>
    <property type="project" value="InterPro"/>
</dbReference>
<organism evidence="9 10">
    <name type="scientific">Pinibacter aurantiacus</name>
    <dbReference type="NCBI Taxonomy" id="2851599"/>
    <lineage>
        <taxon>Bacteria</taxon>
        <taxon>Pseudomonadati</taxon>
        <taxon>Bacteroidota</taxon>
        <taxon>Chitinophagia</taxon>
        <taxon>Chitinophagales</taxon>
        <taxon>Chitinophagaceae</taxon>
        <taxon>Pinibacter</taxon>
    </lineage>
</organism>
<evidence type="ECO:0000256" key="4">
    <source>
        <dbReference type="ARBA" id="ARBA00022764"/>
    </source>
</evidence>
<evidence type="ECO:0000313" key="10">
    <source>
        <dbReference type="Proteomes" id="UP000812270"/>
    </source>
</evidence>
<evidence type="ECO:0000256" key="6">
    <source>
        <dbReference type="ARBA" id="ARBA00023004"/>
    </source>
</evidence>
<name>A0A9E2SBR7_9BACT</name>
<keyword evidence="4" id="KW-0574">Periplasm</keyword>
<feature type="domain" description="Cytochrome c" evidence="8">
    <location>
        <begin position="59"/>
        <end position="191"/>
    </location>
</feature>
<evidence type="ECO:0000256" key="5">
    <source>
        <dbReference type="ARBA" id="ARBA00023002"/>
    </source>
</evidence>
<keyword evidence="7" id="KW-0349">Heme</keyword>
<evidence type="ECO:0000259" key="8">
    <source>
        <dbReference type="PROSITE" id="PS51007"/>
    </source>
</evidence>
<dbReference type="PANTHER" id="PTHR30600">
    <property type="entry name" value="CYTOCHROME C PEROXIDASE-RELATED"/>
    <property type="match status" value="1"/>
</dbReference>